<evidence type="ECO:0000256" key="3">
    <source>
        <dbReference type="ARBA" id="ARBA00022670"/>
    </source>
</evidence>
<dbReference type="GO" id="GO:0006508">
    <property type="term" value="P:proteolysis"/>
    <property type="evidence" value="ECO:0007669"/>
    <property type="project" value="UniProtKB-KW"/>
</dbReference>
<dbReference type="GO" id="GO:0016920">
    <property type="term" value="F:pyroglutamyl-peptidase activity"/>
    <property type="evidence" value="ECO:0007669"/>
    <property type="project" value="InterPro"/>
</dbReference>
<evidence type="ECO:0000313" key="6">
    <source>
        <dbReference type="EMBL" id="KAK2179576.1"/>
    </source>
</evidence>
<dbReference type="GO" id="GO:0005829">
    <property type="term" value="C:cytosol"/>
    <property type="evidence" value="ECO:0007669"/>
    <property type="project" value="InterPro"/>
</dbReference>
<evidence type="ECO:0008006" key="8">
    <source>
        <dbReference type="Google" id="ProtNLM"/>
    </source>
</evidence>
<evidence type="ECO:0000256" key="2">
    <source>
        <dbReference type="ARBA" id="ARBA00022490"/>
    </source>
</evidence>
<keyword evidence="3" id="KW-0645">Protease</keyword>
<dbReference type="PANTHER" id="PTHR23402">
    <property type="entry name" value="PROTEASE FAMILY C15 PYROGLUTAMYL-PEPTIDASE I-RELATED"/>
    <property type="match status" value="1"/>
</dbReference>
<dbReference type="CDD" id="cd00501">
    <property type="entry name" value="Peptidase_C15"/>
    <property type="match status" value="1"/>
</dbReference>
<proteinExistence type="inferred from homology"/>
<sequence>MEQQATNIDYYHADNKGLCPDNCYLCGYIYYSSLLIDRTRTAFIHVPMLNKPFSAAQMAAGIRIAMVEMLKLVPGSEPTPVVLVTGFGPFGNHNVNASWEAVQELEKLVTGDEFVLVTREIPVEYDTVKTLVPTLWKEYQPKLVVHIGVSGIAKELTIEQQAHNTGYDKADIRGVFPKNQCCQFGSDECIASWLGMETVCSAVNNSKCGVDAVISLDPGRYLCDYIYYTSLHINPFCTAFIHVPPLNQPYTARQLAVAIRIAILAMLRLVPD</sequence>
<dbReference type="Gene3D" id="3.40.630.20">
    <property type="entry name" value="Peptidase C15, pyroglutamyl peptidase I-like"/>
    <property type="match status" value="2"/>
</dbReference>
<protein>
    <recommendedName>
        <fullName evidence="8">Pyroglutamyl-peptidase I</fullName>
    </recommendedName>
</protein>
<dbReference type="FunFam" id="3.40.630.20:FF:000008">
    <property type="entry name" value="Pyroglutamyl-peptidase 1"/>
    <property type="match status" value="1"/>
</dbReference>
<dbReference type="EMBL" id="JAODUO010000482">
    <property type="protein sequence ID" value="KAK2179576.1"/>
    <property type="molecule type" value="Genomic_DNA"/>
</dbReference>
<evidence type="ECO:0000256" key="5">
    <source>
        <dbReference type="ARBA" id="ARBA00022807"/>
    </source>
</evidence>
<keyword evidence="2" id="KW-0963">Cytoplasm</keyword>
<dbReference type="AlphaFoldDB" id="A0AAD9NT07"/>
<evidence type="ECO:0000313" key="7">
    <source>
        <dbReference type="Proteomes" id="UP001209878"/>
    </source>
</evidence>
<gene>
    <name evidence="6" type="ORF">NP493_482g00018</name>
</gene>
<comment type="caution">
    <text evidence="6">The sequence shown here is derived from an EMBL/GenBank/DDBJ whole genome shotgun (WGS) entry which is preliminary data.</text>
</comment>
<name>A0AAD9NT07_RIDPI</name>
<keyword evidence="5" id="KW-0788">Thiol protease</keyword>
<reference evidence="6" key="1">
    <citation type="journal article" date="2023" name="Mol. Biol. Evol.">
        <title>Third-Generation Sequencing Reveals the Adaptive Role of the Epigenome in Three Deep-Sea Polychaetes.</title>
        <authorList>
            <person name="Perez M."/>
            <person name="Aroh O."/>
            <person name="Sun Y."/>
            <person name="Lan Y."/>
            <person name="Juniper S.K."/>
            <person name="Young C.R."/>
            <person name="Angers B."/>
            <person name="Qian P.Y."/>
        </authorList>
    </citation>
    <scope>NUCLEOTIDE SEQUENCE</scope>
    <source>
        <strain evidence="6">R07B-5</strain>
    </source>
</reference>
<dbReference type="Proteomes" id="UP001209878">
    <property type="component" value="Unassembled WGS sequence"/>
</dbReference>
<dbReference type="Pfam" id="PF01470">
    <property type="entry name" value="Peptidase_C15"/>
    <property type="match status" value="1"/>
</dbReference>
<keyword evidence="7" id="KW-1185">Reference proteome</keyword>
<dbReference type="InterPro" id="IPR016125">
    <property type="entry name" value="Peptidase_C15-like"/>
</dbReference>
<dbReference type="SUPFAM" id="SSF53182">
    <property type="entry name" value="Pyrrolidone carboxyl peptidase (pyroglutamate aminopeptidase)"/>
    <property type="match status" value="2"/>
</dbReference>
<keyword evidence="4" id="KW-0378">Hydrolase</keyword>
<accession>A0AAD9NT07</accession>
<dbReference type="PANTHER" id="PTHR23402:SF1">
    <property type="entry name" value="PYROGLUTAMYL-PEPTIDASE I"/>
    <property type="match status" value="1"/>
</dbReference>
<dbReference type="PRINTS" id="PR00706">
    <property type="entry name" value="PYROGLUPTASE"/>
</dbReference>
<evidence type="ECO:0000256" key="4">
    <source>
        <dbReference type="ARBA" id="ARBA00022801"/>
    </source>
</evidence>
<dbReference type="InterPro" id="IPR036440">
    <property type="entry name" value="Peptidase_C15-like_sf"/>
</dbReference>
<comment type="similarity">
    <text evidence="1">Belongs to the peptidase C15 family.</text>
</comment>
<organism evidence="6 7">
    <name type="scientific">Ridgeia piscesae</name>
    <name type="common">Tubeworm</name>
    <dbReference type="NCBI Taxonomy" id="27915"/>
    <lineage>
        <taxon>Eukaryota</taxon>
        <taxon>Metazoa</taxon>
        <taxon>Spiralia</taxon>
        <taxon>Lophotrochozoa</taxon>
        <taxon>Annelida</taxon>
        <taxon>Polychaeta</taxon>
        <taxon>Sedentaria</taxon>
        <taxon>Canalipalpata</taxon>
        <taxon>Sabellida</taxon>
        <taxon>Siboglinidae</taxon>
        <taxon>Ridgeia</taxon>
    </lineage>
</organism>
<evidence type="ECO:0000256" key="1">
    <source>
        <dbReference type="ARBA" id="ARBA00006641"/>
    </source>
</evidence>
<dbReference type="InterPro" id="IPR000816">
    <property type="entry name" value="Peptidase_C15"/>
</dbReference>